<evidence type="ECO:0000256" key="4">
    <source>
        <dbReference type="ARBA" id="ARBA00022695"/>
    </source>
</evidence>
<dbReference type="GO" id="GO:0006351">
    <property type="term" value="P:DNA-templated transcription"/>
    <property type="evidence" value="ECO:0007669"/>
    <property type="project" value="InterPro"/>
</dbReference>
<organism evidence="7 8">
    <name type="scientific">Tagetes erecta</name>
    <name type="common">African marigold</name>
    <dbReference type="NCBI Taxonomy" id="13708"/>
    <lineage>
        <taxon>Eukaryota</taxon>
        <taxon>Viridiplantae</taxon>
        <taxon>Streptophyta</taxon>
        <taxon>Embryophyta</taxon>
        <taxon>Tracheophyta</taxon>
        <taxon>Spermatophyta</taxon>
        <taxon>Magnoliopsida</taxon>
        <taxon>eudicotyledons</taxon>
        <taxon>Gunneridae</taxon>
        <taxon>Pentapetalae</taxon>
        <taxon>asterids</taxon>
        <taxon>campanulids</taxon>
        <taxon>Asterales</taxon>
        <taxon>Asteraceae</taxon>
        <taxon>Asteroideae</taxon>
        <taxon>Heliantheae alliance</taxon>
        <taxon>Tageteae</taxon>
        <taxon>Tagetes</taxon>
    </lineage>
</organism>
<gene>
    <name evidence="7" type="ORF">QVD17_36084</name>
</gene>
<dbReference type="Gene3D" id="3.90.1100.10">
    <property type="match status" value="1"/>
</dbReference>
<keyword evidence="4" id="KW-0548">Nucleotidyltransferase</keyword>
<sequence>MDTCYNSNSPMNSKLTPDLTEEVLDDFCKKASSSFFRQYGLISHQLNSYNDFPKNGLQNVFDSLGEINVQPGNDPSEIETVRRHATVKLGKVNLDRPTFWAGESFSTENGTEYLKLLPKHARLQNITYSSRMSVPSSISDIFRRDG</sequence>
<feature type="domain" description="RNA polymerase beta subunit protrusion" evidence="6">
    <location>
        <begin position="40"/>
        <end position="134"/>
    </location>
</feature>
<dbReference type="Proteomes" id="UP001229421">
    <property type="component" value="Unassembled WGS sequence"/>
</dbReference>
<evidence type="ECO:0000256" key="1">
    <source>
        <dbReference type="ARBA" id="ARBA00012418"/>
    </source>
</evidence>
<dbReference type="AlphaFoldDB" id="A0AAD8JTQ8"/>
<keyword evidence="5" id="KW-0804">Transcription</keyword>
<keyword evidence="2" id="KW-0240">DNA-directed RNA polymerase</keyword>
<keyword evidence="3" id="KW-0808">Transferase</keyword>
<reference evidence="7" key="1">
    <citation type="journal article" date="2023" name="bioRxiv">
        <title>Improved chromosome-level genome assembly for marigold (Tagetes erecta).</title>
        <authorList>
            <person name="Jiang F."/>
            <person name="Yuan L."/>
            <person name="Wang S."/>
            <person name="Wang H."/>
            <person name="Xu D."/>
            <person name="Wang A."/>
            <person name="Fan W."/>
        </authorList>
    </citation>
    <scope>NUCLEOTIDE SEQUENCE</scope>
    <source>
        <strain evidence="7">WSJ</strain>
        <tissue evidence="7">Leaf</tissue>
    </source>
</reference>
<dbReference type="SUPFAM" id="SSF64484">
    <property type="entry name" value="beta and beta-prime subunits of DNA dependent RNA-polymerase"/>
    <property type="match status" value="1"/>
</dbReference>
<comment type="caution">
    <text evidence="7">The sequence shown here is derived from an EMBL/GenBank/DDBJ whole genome shotgun (WGS) entry which is preliminary data.</text>
</comment>
<keyword evidence="8" id="KW-1185">Reference proteome</keyword>
<evidence type="ECO:0000313" key="7">
    <source>
        <dbReference type="EMBL" id="KAK1409558.1"/>
    </source>
</evidence>
<dbReference type="EMBL" id="JAUHHV010000010">
    <property type="protein sequence ID" value="KAK1409558.1"/>
    <property type="molecule type" value="Genomic_DNA"/>
</dbReference>
<protein>
    <recommendedName>
        <fullName evidence="1">DNA-directed RNA polymerase</fullName>
        <ecNumber evidence="1">2.7.7.6</ecNumber>
    </recommendedName>
</protein>
<dbReference type="GO" id="GO:0003677">
    <property type="term" value="F:DNA binding"/>
    <property type="evidence" value="ECO:0007669"/>
    <property type="project" value="InterPro"/>
</dbReference>
<proteinExistence type="predicted"/>
<dbReference type="Pfam" id="PF04563">
    <property type="entry name" value="RNA_pol_Rpb2_1"/>
    <property type="match status" value="1"/>
</dbReference>
<evidence type="ECO:0000313" key="8">
    <source>
        <dbReference type="Proteomes" id="UP001229421"/>
    </source>
</evidence>
<dbReference type="InterPro" id="IPR007644">
    <property type="entry name" value="RNA_pol_bsu_protrusion"/>
</dbReference>
<evidence type="ECO:0000259" key="6">
    <source>
        <dbReference type="Pfam" id="PF04563"/>
    </source>
</evidence>
<evidence type="ECO:0000256" key="5">
    <source>
        <dbReference type="ARBA" id="ARBA00023163"/>
    </source>
</evidence>
<evidence type="ECO:0000256" key="3">
    <source>
        <dbReference type="ARBA" id="ARBA00022679"/>
    </source>
</evidence>
<dbReference type="EC" id="2.7.7.6" evidence="1"/>
<evidence type="ECO:0000256" key="2">
    <source>
        <dbReference type="ARBA" id="ARBA00022478"/>
    </source>
</evidence>
<dbReference type="GO" id="GO:0000428">
    <property type="term" value="C:DNA-directed RNA polymerase complex"/>
    <property type="evidence" value="ECO:0007669"/>
    <property type="project" value="UniProtKB-KW"/>
</dbReference>
<accession>A0AAD8JTQ8</accession>
<dbReference type="GO" id="GO:0003899">
    <property type="term" value="F:DNA-directed RNA polymerase activity"/>
    <property type="evidence" value="ECO:0007669"/>
    <property type="project" value="UniProtKB-EC"/>
</dbReference>
<name>A0AAD8JTQ8_TARER</name>